<dbReference type="AlphaFoldDB" id="A0A2G1XDZ2"/>
<name>A0A2G1XDZ2_STRCJ</name>
<gene>
    <name evidence="2" type="ORF">BLA24_25540</name>
</gene>
<evidence type="ECO:0000256" key="1">
    <source>
        <dbReference type="SAM" id="Phobius"/>
    </source>
</evidence>
<feature type="transmembrane region" description="Helical" evidence="1">
    <location>
        <begin position="6"/>
        <end position="26"/>
    </location>
</feature>
<keyword evidence="1" id="KW-0472">Membrane</keyword>
<feature type="transmembrane region" description="Helical" evidence="1">
    <location>
        <begin position="50"/>
        <end position="68"/>
    </location>
</feature>
<feature type="transmembrane region" description="Helical" evidence="1">
    <location>
        <begin position="141"/>
        <end position="160"/>
    </location>
</feature>
<comment type="caution">
    <text evidence="2">The sequence shown here is derived from an EMBL/GenBank/DDBJ whole genome shotgun (WGS) entry which is preliminary data.</text>
</comment>
<protein>
    <recommendedName>
        <fullName evidence="4">HTTM domain-containing protein</fullName>
    </recommendedName>
</protein>
<dbReference type="Proteomes" id="UP000222531">
    <property type="component" value="Unassembled WGS sequence"/>
</dbReference>
<keyword evidence="1" id="KW-1133">Transmembrane helix</keyword>
<feature type="transmembrane region" description="Helical" evidence="1">
    <location>
        <begin position="211"/>
        <end position="233"/>
    </location>
</feature>
<reference evidence="2 3" key="1">
    <citation type="journal article" date="2017" name="Biochemistry">
        <title>Identification of the Biosynthetic Pathway for the Antibiotic Bicyclomycin.</title>
        <authorList>
            <person name="Patteson J."/>
            <person name="Cai W."/>
            <person name="Johnson R.A."/>
            <person name="Santa Maria K."/>
            <person name="Li B."/>
        </authorList>
    </citation>
    <scope>NUCLEOTIDE SEQUENCE [LARGE SCALE GENOMIC DNA]</scope>
    <source>
        <strain evidence="2 3">ATCC 21532</strain>
    </source>
</reference>
<dbReference type="EMBL" id="NHZO01000154">
    <property type="protein sequence ID" value="PHQ49411.1"/>
    <property type="molecule type" value="Genomic_DNA"/>
</dbReference>
<evidence type="ECO:0000313" key="3">
    <source>
        <dbReference type="Proteomes" id="UP000222531"/>
    </source>
</evidence>
<accession>A0A2G1XDZ2</accession>
<feature type="transmembrane region" description="Helical" evidence="1">
    <location>
        <begin position="245"/>
        <end position="262"/>
    </location>
</feature>
<keyword evidence="3" id="KW-1185">Reference proteome</keyword>
<sequence length="265" mass="27879">MSPATALRLVEVLAATGVLLSSLEWVSRRRTLDDTSLASWPVLRLRHPRYAHGLAGAALSPLAAYPAVLWLLTTRAAAAALLPAPLPARAHAAALAVVVGTGAVMSLRGTYGGESADQMLELVFCALLLAALRPTPAAPRLVLWFLALNACLAYATSGIYKVTSGAWRDGTNLTGVLSTRCHGDRRVAAWLTAHPVGAKWLSRGVGAWETLFPLVLVAPPIWLPVFLTPGLAFHAGWAVARGLDGSLWAFLALYPAVGWVVVSGG</sequence>
<proteinExistence type="predicted"/>
<dbReference type="RefSeq" id="WP_099201358.1">
    <property type="nucleotide sequence ID" value="NZ_JBIRXA010000003.1"/>
</dbReference>
<keyword evidence="1" id="KW-0812">Transmembrane</keyword>
<dbReference type="OrthoDB" id="5422338at2"/>
<organism evidence="2 3">
    <name type="scientific">Streptomyces cinnamoneus</name>
    <name type="common">Streptoverticillium cinnamoneum</name>
    <dbReference type="NCBI Taxonomy" id="53446"/>
    <lineage>
        <taxon>Bacteria</taxon>
        <taxon>Bacillati</taxon>
        <taxon>Actinomycetota</taxon>
        <taxon>Actinomycetes</taxon>
        <taxon>Kitasatosporales</taxon>
        <taxon>Streptomycetaceae</taxon>
        <taxon>Streptomyces</taxon>
        <taxon>Streptomyces cinnamoneus group</taxon>
    </lineage>
</organism>
<evidence type="ECO:0000313" key="2">
    <source>
        <dbReference type="EMBL" id="PHQ49411.1"/>
    </source>
</evidence>
<feature type="transmembrane region" description="Helical" evidence="1">
    <location>
        <begin position="88"/>
        <end position="107"/>
    </location>
</feature>
<evidence type="ECO:0008006" key="4">
    <source>
        <dbReference type="Google" id="ProtNLM"/>
    </source>
</evidence>